<keyword evidence="4" id="KW-0325">Glycoprotein</keyword>
<accession>A0AAE0A3T6</accession>
<reference evidence="7" key="1">
    <citation type="journal article" date="2023" name="Plant J.">
        <title>Genome sequences and population genomics provide insights into the demographic history, inbreeding, and mutation load of two 'living fossil' tree species of Dipteronia.</title>
        <authorList>
            <person name="Feng Y."/>
            <person name="Comes H.P."/>
            <person name="Chen J."/>
            <person name="Zhu S."/>
            <person name="Lu R."/>
            <person name="Zhang X."/>
            <person name="Li P."/>
            <person name="Qiu J."/>
            <person name="Olsen K.M."/>
            <person name="Qiu Y."/>
        </authorList>
    </citation>
    <scope>NUCLEOTIDE SEQUENCE</scope>
    <source>
        <strain evidence="7">NBL</strain>
    </source>
</reference>
<dbReference type="GO" id="GO:0000139">
    <property type="term" value="C:Golgi membrane"/>
    <property type="evidence" value="ECO:0007669"/>
    <property type="project" value="UniProtKB-SubCell"/>
</dbReference>
<dbReference type="Pfam" id="PF04577">
    <property type="entry name" value="Glyco_transf_61"/>
    <property type="match status" value="1"/>
</dbReference>
<dbReference type="Proteomes" id="UP001281410">
    <property type="component" value="Unassembled WGS sequence"/>
</dbReference>
<dbReference type="InterPro" id="IPR007657">
    <property type="entry name" value="Glycosyltransferase_61"/>
</dbReference>
<keyword evidence="8" id="KW-1185">Reference proteome</keyword>
<feature type="transmembrane region" description="Helical" evidence="5">
    <location>
        <begin position="12"/>
        <end position="32"/>
    </location>
</feature>
<dbReference type="AlphaFoldDB" id="A0AAE0A3T6"/>
<gene>
    <name evidence="7" type="ORF">Dsin_023202</name>
</gene>
<dbReference type="InterPro" id="IPR049625">
    <property type="entry name" value="Glyco_transf_61_cat"/>
</dbReference>
<dbReference type="GO" id="GO:0016763">
    <property type="term" value="F:pentosyltransferase activity"/>
    <property type="evidence" value="ECO:0007669"/>
    <property type="project" value="UniProtKB-ARBA"/>
</dbReference>
<evidence type="ECO:0000256" key="4">
    <source>
        <dbReference type="ARBA" id="ARBA00023180"/>
    </source>
</evidence>
<evidence type="ECO:0000256" key="5">
    <source>
        <dbReference type="SAM" id="Phobius"/>
    </source>
</evidence>
<dbReference type="PANTHER" id="PTHR20961">
    <property type="entry name" value="GLYCOSYLTRANSFERASE"/>
    <property type="match status" value="1"/>
</dbReference>
<keyword evidence="3" id="KW-0808">Transferase</keyword>
<name>A0AAE0A3T6_9ROSI</name>
<keyword evidence="2" id="KW-0328">Glycosyltransferase</keyword>
<sequence length="506" mass="56815">MGKEQKRGGQVLGAFSAVAFLLLLTLLCSSVLDVNPLESWKDQLSYLRDGVSSKNGGNDIEEVYVEPLNFLLERLVRGDFFNFNFNFFIIQSSYNSITRIQLVFALDMHTGDDRIQLNTTGFSCQSEVCVTSKPVRIDNNALTVYIPTSESRIDKVIKPYVDKLARLQVSSVRIVAGDSDHSPPCHFTHDVPVVVFSSGGFAGNIFHEMDEIIIPLFITSRHFRSRVKFVITDYKAWWVSKYSRILENLSGFEVINPEANGDVHCFPGGVVGLKFHGLLALNSTDIPGGYSMYDFKHFLRESYNLRFNNISEMEREKKPRLMLISRQNSRVFLNEEEMVVMMEELGFDVVRPRPNRMSNLGKFTEEVNSCSVMVGAHGAGLTNEMFLPAGAVVVQLVPLGLEWASTYYFGVPAIEMGVNYLEYKIEPEESSLVETYGRNHPIVTDPGSMYAKGMKGYFAFRAVYIDGQNLKVNIGRFRETLVQAMELIGRSNPPLADPPLASPPLA</sequence>
<protein>
    <recommendedName>
        <fullName evidence="6">Glycosyltransferase 61 catalytic domain-containing protein</fullName>
    </recommendedName>
</protein>
<comment type="caution">
    <text evidence="7">The sequence shown here is derived from an EMBL/GenBank/DDBJ whole genome shotgun (WGS) entry which is preliminary data.</text>
</comment>
<feature type="domain" description="Glycosyltransferase 61 catalytic" evidence="6">
    <location>
        <begin position="293"/>
        <end position="394"/>
    </location>
</feature>
<keyword evidence="5" id="KW-0812">Transmembrane</keyword>
<evidence type="ECO:0000313" key="8">
    <source>
        <dbReference type="Proteomes" id="UP001281410"/>
    </source>
</evidence>
<keyword evidence="5" id="KW-0472">Membrane</keyword>
<organism evidence="7 8">
    <name type="scientific">Dipteronia sinensis</name>
    <dbReference type="NCBI Taxonomy" id="43782"/>
    <lineage>
        <taxon>Eukaryota</taxon>
        <taxon>Viridiplantae</taxon>
        <taxon>Streptophyta</taxon>
        <taxon>Embryophyta</taxon>
        <taxon>Tracheophyta</taxon>
        <taxon>Spermatophyta</taxon>
        <taxon>Magnoliopsida</taxon>
        <taxon>eudicotyledons</taxon>
        <taxon>Gunneridae</taxon>
        <taxon>Pentapetalae</taxon>
        <taxon>rosids</taxon>
        <taxon>malvids</taxon>
        <taxon>Sapindales</taxon>
        <taxon>Sapindaceae</taxon>
        <taxon>Hippocastanoideae</taxon>
        <taxon>Acereae</taxon>
        <taxon>Dipteronia</taxon>
    </lineage>
</organism>
<evidence type="ECO:0000256" key="2">
    <source>
        <dbReference type="ARBA" id="ARBA00022676"/>
    </source>
</evidence>
<evidence type="ECO:0000313" key="7">
    <source>
        <dbReference type="EMBL" id="KAK3199787.1"/>
    </source>
</evidence>
<proteinExistence type="predicted"/>
<comment type="subcellular location">
    <subcellularLocation>
        <location evidence="1">Golgi apparatus membrane</location>
        <topology evidence="1">Single-pass type II membrane protein</topology>
    </subcellularLocation>
</comment>
<evidence type="ECO:0000256" key="3">
    <source>
        <dbReference type="ARBA" id="ARBA00022679"/>
    </source>
</evidence>
<evidence type="ECO:0000259" key="6">
    <source>
        <dbReference type="Pfam" id="PF04577"/>
    </source>
</evidence>
<evidence type="ECO:0000256" key="1">
    <source>
        <dbReference type="ARBA" id="ARBA00004323"/>
    </source>
</evidence>
<dbReference type="PANTHER" id="PTHR20961:SF108">
    <property type="entry name" value="GLYCOSYLTRANSFERASE"/>
    <property type="match status" value="1"/>
</dbReference>
<dbReference type="EMBL" id="JANJYJ010000007">
    <property type="protein sequence ID" value="KAK3199787.1"/>
    <property type="molecule type" value="Genomic_DNA"/>
</dbReference>
<keyword evidence="5" id="KW-1133">Transmembrane helix</keyword>